<comment type="caution">
    <text evidence="1">The sequence shown here is derived from an EMBL/GenBank/DDBJ whole genome shotgun (WGS) entry which is preliminary data.</text>
</comment>
<dbReference type="GO" id="GO:0016740">
    <property type="term" value="F:transferase activity"/>
    <property type="evidence" value="ECO:0007669"/>
    <property type="project" value="UniProtKB-KW"/>
</dbReference>
<dbReference type="AlphaFoldDB" id="A0A2I1I007"/>
<name>A0A2I1I007_9ACTO</name>
<gene>
    <name evidence="1" type="ORF">CYJ22_05245</name>
</gene>
<evidence type="ECO:0000313" key="2">
    <source>
        <dbReference type="Proteomes" id="UP000234198"/>
    </source>
</evidence>
<dbReference type="EMBL" id="PKKM01000006">
    <property type="protein sequence ID" value="PKY64477.1"/>
    <property type="molecule type" value="Genomic_DNA"/>
</dbReference>
<accession>A0A2I1I007</accession>
<keyword evidence="1" id="KW-0808">Transferase</keyword>
<organism evidence="1 2">
    <name type="scientific">Schaalia odontolytica</name>
    <dbReference type="NCBI Taxonomy" id="1660"/>
    <lineage>
        <taxon>Bacteria</taxon>
        <taxon>Bacillati</taxon>
        <taxon>Actinomycetota</taxon>
        <taxon>Actinomycetes</taxon>
        <taxon>Actinomycetales</taxon>
        <taxon>Actinomycetaceae</taxon>
        <taxon>Schaalia</taxon>
    </lineage>
</organism>
<evidence type="ECO:0000313" key="1">
    <source>
        <dbReference type="EMBL" id="PKY64477.1"/>
    </source>
</evidence>
<sequence>MGVDADVHGSVSTGYVKDKPISRKMKHMFECVSTLRTAPAIVQVFDEQMFD</sequence>
<reference evidence="1 2" key="1">
    <citation type="submission" date="2017-12" db="EMBL/GenBank/DDBJ databases">
        <title>Phylogenetic diversity of female urinary microbiome.</title>
        <authorList>
            <person name="Thomas-White K."/>
            <person name="Wolfe A.J."/>
        </authorList>
    </citation>
    <scope>NUCLEOTIDE SEQUENCE [LARGE SCALE GENOMIC DNA]</scope>
    <source>
        <strain evidence="1 2">UMB0018</strain>
    </source>
</reference>
<protein>
    <submittedName>
        <fullName evidence="1">GNAT family acetyltransferase</fullName>
    </submittedName>
</protein>
<dbReference type="Proteomes" id="UP000234198">
    <property type="component" value="Unassembled WGS sequence"/>
</dbReference>
<proteinExistence type="predicted"/>